<keyword evidence="2 5" id="KW-0812">Transmembrane</keyword>
<feature type="transmembrane region" description="Helical" evidence="5">
    <location>
        <begin position="49"/>
        <end position="67"/>
    </location>
</feature>
<keyword evidence="4 5" id="KW-0472">Membrane</keyword>
<dbReference type="InterPro" id="IPR052241">
    <property type="entry name" value="SLC66/Scramblase_ANY1"/>
</dbReference>
<dbReference type="Proteomes" id="UP001497600">
    <property type="component" value="Chromosome E"/>
</dbReference>
<protein>
    <submittedName>
        <fullName evidence="6">Scramblase Any1p</fullName>
    </submittedName>
</protein>
<feature type="transmembrane region" description="Helical" evidence="5">
    <location>
        <begin position="20"/>
        <end position="37"/>
    </location>
</feature>
<feature type="transmembrane region" description="Helical" evidence="5">
    <location>
        <begin position="265"/>
        <end position="285"/>
    </location>
</feature>
<dbReference type="EMBL" id="OZ004257">
    <property type="protein sequence ID" value="CAK7908083.1"/>
    <property type="molecule type" value="Genomic_DNA"/>
</dbReference>
<dbReference type="PANTHER" id="PTHR14856:SF9">
    <property type="entry name" value="PQ-LOOP REPEAT-CONTAINING PROTEIN 1"/>
    <property type="match status" value="1"/>
</dbReference>
<evidence type="ECO:0000256" key="1">
    <source>
        <dbReference type="ARBA" id="ARBA00004141"/>
    </source>
</evidence>
<organism evidence="6 7">
    <name type="scientific">[Candida] anglica</name>
    <dbReference type="NCBI Taxonomy" id="148631"/>
    <lineage>
        <taxon>Eukaryota</taxon>
        <taxon>Fungi</taxon>
        <taxon>Dikarya</taxon>
        <taxon>Ascomycota</taxon>
        <taxon>Saccharomycotina</taxon>
        <taxon>Pichiomycetes</taxon>
        <taxon>Debaryomycetaceae</taxon>
        <taxon>Kurtzmaniella</taxon>
    </lineage>
</organism>
<sequence>MSYLVDYDYLPHIKNFANHLIIFTPLFSYGTTCYSIYKKQNSDGFSIDICATMLMASILRIFYYVISPYERSLFIQSIVMIFIQCILLKVSLTYRTNTQNPEYLQNSPDFNEELEKKWISNENLYSGSSQEQSDIQDKVMKYSIHLLNYINLLGKQALYFFDIHYKRPKLFWQWSEESKYWTFLFRFTAISGILTLIFHNNEFFGSIMGILGLFIESLLPLPQILLLNRFQSVKNFKVILLLSWLGGDCTKISYLLFGANNISTIFIFAALFQMSLDIVIAFQYFHFKKLNYLENPNSIV</sequence>
<dbReference type="InterPro" id="IPR006603">
    <property type="entry name" value="PQ-loop_rpt"/>
</dbReference>
<feature type="transmembrane region" description="Helical" evidence="5">
    <location>
        <begin position="73"/>
        <end position="92"/>
    </location>
</feature>
<dbReference type="PANTHER" id="PTHR14856">
    <property type="entry name" value="PQ-LOOP REPEAT-CONTAINING PROTEIN 1-LIKE PROTEIN"/>
    <property type="match status" value="1"/>
</dbReference>
<dbReference type="Gene3D" id="1.20.1280.290">
    <property type="match status" value="2"/>
</dbReference>
<feature type="transmembrane region" description="Helical" evidence="5">
    <location>
        <begin position="204"/>
        <end position="226"/>
    </location>
</feature>
<evidence type="ECO:0000256" key="5">
    <source>
        <dbReference type="SAM" id="Phobius"/>
    </source>
</evidence>
<evidence type="ECO:0000256" key="3">
    <source>
        <dbReference type="ARBA" id="ARBA00022989"/>
    </source>
</evidence>
<evidence type="ECO:0000313" key="7">
    <source>
        <dbReference type="Proteomes" id="UP001497600"/>
    </source>
</evidence>
<accession>A0ABP0EGD5</accession>
<reference evidence="6 7" key="1">
    <citation type="submission" date="2024-01" db="EMBL/GenBank/DDBJ databases">
        <authorList>
            <consortium name="Genoscope - CEA"/>
            <person name="William W."/>
        </authorList>
    </citation>
    <scope>NUCLEOTIDE SEQUENCE [LARGE SCALE GENOMIC DNA]</scope>
    <source>
        <strain evidence="6 7">29B2s-10</strain>
    </source>
</reference>
<comment type="subcellular location">
    <subcellularLocation>
        <location evidence="1">Membrane</location>
        <topology evidence="1">Multi-pass membrane protein</topology>
    </subcellularLocation>
</comment>
<feature type="transmembrane region" description="Helical" evidence="5">
    <location>
        <begin position="180"/>
        <end position="198"/>
    </location>
</feature>
<evidence type="ECO:0000256" key="4">
    <source>
        <dbReference type="ARBA" id="ARBA00023136"/>
    </source>
</evidence>
<keyword evidence="3 5" id="KW-1133">Transmembrane helix</keyword>
<feature type="transmembrane region" description="Helical" evidence="5">
    <location>
        <begin position="238"/>
        <end position="259"/>
    </location>
</feature>
<evidence type="ECO:0000313" key="6">
    <source>
        <dbReference type="EMBL" id="CAK7908083.1"/>
    </source>
</evidence>
<keyword evidence="7" id="KW-1185">Reference proteome</keyword>
<evidence type="ECO:0000256" key="2">
    <source>
        <dbReference type="ARBA" id="ARBA00022692"/>
    </source>
</evidence>
<proteinExistence type="predicted"/>
<name>A0ABP0EGD5_9ASCO</name>
<dbReference type="Pfam" id="PF04193">
    <property type="entry name" value="PQ-loop"/>
    <property type="match status" value="1"/>
</dbReference>
<gene>
    <name evidence="6" type="primary">ANY1</name>
    <name evidence="6" type="ORF">CAAN4_E08614</name>
</gene>